<evidence type="ECO:0000313" key="2">
    <source>
        <dbReference type="Proteomes" id="UP000717996"/>
    </source>
</evidence>
<dbReference type="OMA" id="PCHIQDP"/>
<sequence>MTLYFLGYYPTFEPLQAILTGTSSPYPLWRACCNQDIEHLNRQTFRVICRKYLEDLFNQNRQRTHSKFLSACRSQSTTDPILWLPMTSIERSRVIRWRLGWLLGGVPKPCIYHPTDMLTRSHAIWCLHMHQRLQIPSTEPDPLSFLLNKLPTKRKNSALAAPKPSSSTPSAWTVRWLTICQILFELDYLHHGEILSNTPSLGIKLVN</sequence>
<proteinExistence type="predicted"/>
<dbReference type="Proteomes" id="UP000717996">
    <property type="component" value="Unassembled WGS sequence"/>
</dbReference>
<dbReference type="EMBL" id="JAANIT010001727">
    <property type="protein sequence ID" value="KAG1538979.1"/>
    <property type="molecule type" value="Genomic_DNA"/>
</dbReference>
<evidence type="ECO:0000313" key="1">
    <source>
        <dbReference type="EMBL" id="KAG1538979.1"/>
    </source>
</evidence>
<accession>A0A9P6Y484</accession>
<protein>
    <submittedName>
        <fullName evidence="1">Uncharacterized protein</fullName>
    </submittedName>
</protein>
<reference evidence="1" key="1">
    <citation type="journal article" date="2020" name="Microb. Genom.">
        <title>Genetic diversity of clinical and environmental Mucorales isolates obtained from an investigation of mucormycosis cases among solid organ transplant recipients.</title>
        <authorList>
            <person name="Nguyen M.H."/>
            <person name="Kaul D."/>
            <person name="Muto C."/>
            <person name="Cheng S.J."/>
            <person name="Richter R.A."/>
            <person name="Bruno V.M."/>
            <person name="Liu G."/>
            <person name="Beyhan S."/>
            <person name="Sundermann A.J."/>
            <person name="Mounaud S."/>
            <person name="Pasculle A.W."/>
            <person name="Nierman W.C."/>
            <person name="Driscoll E."/>
            <person name="Cumbie R."/>
            <person name="Clancy C.J."/>
            <person name="Dupont C.L."/>
        </authorList>
    </citation>
    <scope>NUCLEOTIDE SEQUENCE</scope>
    <source>
        <strain evidence="1">GL16</strain>
    </source>
</reference>
<organism evidence="1 2">
    <name type="scientific">Rhizopus oryzae</name>
    <name type="common">Mucormycosis agent</name>
    <name type="synonym">Rhizopus arrhizus var. delemar</name>
    <dbReference type="NCBI Taxonomy" id="64495"/>
    <lineage>
        <taxon>Eukaryota</taxon>
        <taxon>Fungi</taxon>
        <taxon>Fungi incertae sedis</taxon>
        <taxon>Mucoromycota</taxon>
        <taxon>Mucoromycotina</taxon>
        <taxon>Mucoromycetes</taxon>
        <taxon>Mucorales</taxon>
        <taxon>Mucorineae</taxon>
        <taxon>Rhizopodaceae</taxon>
        <taxon>Rhizopus</taxon>
    </lineage>
</organism>
<dbReference type="AlphaFoldDB" id="A0A9P6Y484"/>
<name>A0A9P6Y484_RHIOR</name>
<gene>
    <name evidence="1" type="ORF">G6F51_009428</name>
</gene>
<dbReference type="OrthoDB" id="2278309at2759"/>
<comment type="caution">
    <text evidence="1">The sequence shown here is derived from an EMBL/GenBank/DDBJ whole genome shotgun (WGS) entry which is preliminary data.</text>
</comment>